<protein>
    <submittedName>
        <fullName evidence="2">Uncharacterized protein</fullName>
    </submittedName>
</protein>
<dbReference type="Proteomes" id="UP000527355">
    <property type="component" value="Unassembled WGS sequence"/>
</dbReference>
<evidence type="ECO:0000256" key="1">
    <source>
        <dbReference type="SAM" id="MobiDB-lite"/>
    </source>
</evidence>
<keyword evidence="3" id="KW-1185">Reference proteome</keyword>
<dbReference type="AlphaFoldDB" id="A0A7J7XH53"/>
<gene>
    <name evidence="2" type="ORF">mMyoMyo1_011602</name>
</gene>
<sequence>MGAAWLHQWGGVPWHGPSLPNGSKCFLGGPGQPLVWAIWAQTGSGPPRSKWRVGGTRSYPTLGPSTDELKSKEDPFGGTGFVGAIPFQVVVGAGVLLGVTRGSEEGEPQPPSQNTGGLSGWALTGQAYPDSLPQSETTQNPCPDLEPTGGQRPKVSMLGRAGMCHYFGWLGTVVLLAVGCMKECMGVTTLAWTLGF</sequence>
<proteinExistence type="predicted"/>
<evidence type="ECO:0000313" key="3">
    <source>
        <dbReference type="Proteomes" id="UP000527355"/>
    </source>
</evidence>
<feature type="region of interest" description="Disordered" evidence="1">
    <location>
        <begin position="46"/>
        <end position="70"/>
    </location>
</feature>
<feature type="region of interest" description="Disordered" evidence="1">
    <location>
        <begin position="101"/>
        <end position="120"/>
    </location>
</feature>
<dbReference type="EMBL" id="JABWUV010000006">
    <property type="protein sequence ID" value="KAF6349015.1"/>
    <property type="molecule type" value="Genomic_DNA"/>
</dbReference>
<feature type="region of interest" description="Disordered" evidence="1">
    <location>
        <begin position="129"/>
        <end position="153"/>
    </location>
</feature>
<comment type="caution">
    <text evidence="2">The sequence shown here is derived from an EMBL/GenBank/DDBJ whole genome shotgun (WGS) entry which is preliminary data.</text>
</comment>
<feature type="compositionally biased region" description="Polar residues" evidence="1">
    <location>
        <begin position="132"/>
        <end position="141"/>
    </location>
</feature>
<organism evidence="2 3">
    <name type="scientific">Myotis myotis</name>
    <name type="common">Greater mouse-eared bat</name>
    <name type="synonym">Vespertilio myotis</name>
    <dbReference type="NCBI Taxonomy" id="51298"/>
    <lineage>
        <taxon>Eukaryota</taxon>
        <taxon>Metazoa</taxon>
        <taxon>Chordata</taxon>
        <taxon>Craniata</taxon>
        <taxon>Vertebrata</taxon>
        <taxon>Euteleostomi</taxon>
        <taxon>Mammalia</taxon>
        <taxon>Eutheria</taxon>
        <taxon>Laurasiatheria</taxon>
        <taxon>Chiroptera</taxon>
        <taxon>Yangochiroptera</taxon>
        <taxon>Vespertilionidae</taxon>
        <taxon>Myotis</taxon>
    </lineage>
</organism>
<reference evidence="2 3" key="1">
    <citation type="journal article" date="2020" name="Nature">
        <title>Six reference-quality genomes reveal evolution of bat adaptations.</title>
        <authorList>
            <person name="Jebb D."/>
            <person name="Huang Z."/>
            <person name="Pippel M."/>
            <person name="Hughes G.M."/>
            <person name="Lavrichenko K."/>
            <person name="Devanna P."/>
            <person name="Winkler S."/>
            <person name="Jermiin L.S."/>
            <person name="Skirmuntt E.C."/>
            <person name="Katzourakis A."/>
            <person name="Burkitt-Gray L."/>
            <person name="Ray D.A."/>
            <person name="Sullivan K.A.M."/>
            <person name="Roscito J.G."/>
            <person name="Kirilenko B.M."/>
            <person name="Davalos L.M."/>
            <person name="Corthals A.P."/>
            <person name="Power M.L."/>
            <person name="Jones G."/>
            <person name="Ransome R.D."/>
            <person name="Dechmann D.K.N."/>
            <person name="Locatelli A.G."/>
            <person name="Puechmaille S.J."/>
            <person name="Fedrigo O."/>
            <person name="Jarvis E.D."/>
            <person name="Hiller M."/>
            <person name="Vernes S.C."/>
            <person name="Myers E.W."/>
            <person name="Teeling E.C."/>
        </authorList>
    </citation>
    <scope>NUCLEOTIDE SEQUENCE [LARGE SCALE GENOMIC DNA]</scope>
    <source>
        <strain evidence="2">MMyoMyo1</strain>
        <tissue evidence="2">Flight muscle</tissue>
    </source>
</reference>
<evidence type="ECO:0000313" key="2">
    <source>
        <dbReference type="EMBL" id="KAF6349015.1"/>
    </source>
</evidence>
<accession>A0A7J7XH53</accession>
<name>A0A7J7XH53_MYOMY</name>